<evidence type="ECO:0000313" key="2">
    <source>
        <dbReference type="Proteomes" id="UP000218785"/>
    </source>
</evidence>
<evidence type="ECO:0000313" key="1">
    <source>
        <dbReference type="EMBL" id="BAY99415.1"/>
    </source>
</evidence>
<dbReference type="AlphaFoldDB" id="A0A1Z4N125"/>
<gene>
    <name evidence="1" type="ORF">NIES37_33970</name>
</gene>
<dbReference type="KEGG" id="ttq:NIES37_33970"/>
<dbReference type="Proteomes" id="UP000218785">
    <property type="component" value="Chromosome"/>
</dbReference>
<protein>
    <submittedName>
        <fullName evidence="1">Uncharacterized protein</fullName>
    </submittedName>
</protein>
<proteinExistence type="predicted"/>
<dbReference type="EMBL" id="AP018248">
    <property type="protein sequence ID" value="BAY99415.1"/>
    <property type="molecule type" value="Genomic_DNA"/>
</dbReference>
<accession>A0A1Z4N125</accession>
<reference evidence="1 2" key="1">
    <citation type="submission" date="2017-06" db="EMBL/GenBank/DDBJ databases">
        <title>Genome sequencing of cyanobaciteial culture collection at National Institute for Environmental Studies (NIES).</title>
        <authorList>
            <person name="Hirose Y."/>
            <person name="Shimura Y."/>
            <person name="Fujisawa T."/>
            <person name="Nakamura Y."/>
            <person name="Kawachi M."/>
        </authorList>
    </citation>
    <scope>NUCLEOTIDE SEQUENCE [LARGE SCALE GENOMIC DNA]</scope>
    <source>
        <strain evidence="1 2">NIES-37</strain>
    </source>
</reference>
<organism evidence="1 2">
    <name type="scientific">Tolypothrix tenuis PCC 7101</name>
    <dbReference type="NCBI Taxonomy" id="231146"/>
    <lineage>
        <taxon>Bacteria</taxon>
        <taxon>Bacillati</taxon>
        <taxon>Cyanobacteriota</taxon>
        <taxon>Cyanophyceae</taxon>
        <taxon>Nostocales</taxon>
        <taxon>Tolypothrichaceae</taxon>
        <taxon>Tolypothrix</taxon>
    </lineage>
</organism>
<dbReference type="RefSeq" id="WP_190445794.1">
    <property type="nucleotide sequence ID" value="NZ_CAWNJS010000001.1"/>
</dbReference>
<sequence>MTTVFAYLNHIYRREHPQTFGYTNILSMPCPYQVIHLGDLPWDKQKVIEDTEVHEVAEIFIQANCYQPPVPGIGIREG</sequence>
<keyword evidence="2" id="KW-1185">Reference proteome</keyword>
<name>A0A1Z4N125_9CYAN</name>